<proteinExistence type="predicted"/>
<reference evidence="1" key="1">
    <citation type="submission" date="2021-03" db="EMBL/GenBank/DDBJ databases">
        <authorList>
            <consortium name="DOE Joint Genome Institute"/>
            <person name="Ahrendt S."/>
            <person name="Looney B.P."/>
            <person name="Miyauchi S."/>
            <person name="Morin E."/>
            <person name="Drula E."/>
            <person name="Courty P.E."/>
            <person name="Chicoki N."/>
            <person name="Fauchery L."/>
            <person name="Kohler A."/>
            <person name="Kuo A."/>
            <person name="Labutti K."/>
            <person name="Pangilinan J."/>
            <person name="Lipzen A."/>
            <person name="Riley R."/>
            <person name="Andreopoulos W."/>
            <person name="He G."/>
            <person name="Johnson J."/>
            <person name="Barry K.W."/>
            <person name="Grigoriev I.V."/>
            <person name="Nagy L."/>
            <person name="Hibbett D."/>
            <person name="Henrissat B."/>
            <person name="Matheny P.B."/>
            <person name="Labbe J."/>
            <person name="Martin F."/>
        </authorList>
    </citation>
    <scope>NUCLEOTIDE SEQUENCE</scope>
    <source>
        <strain evidence="1">HHB10654</strain>
    </source>
</reference>
<dbReference type="EMBL" id="MU277440">
    <property type="protein sequence ID" value="KAI0054424.1"/>
    <property type="molecule type" value="Genomic_DNA"/>
</dbReference>
<organism evidence="1 2">
    <name type="scientific">Artomyces pyxidatus</name>
    <dbReference type="NCBI Taxonomy" id="48021"/>
    <lineage>
        <taxon>Eukaryota</taxon>
        <taxon>Fungi</taxon>
        <taxon>Dikarya</taxon>
        <taxon>Basidiomycota</taxon>
        <taxon>Agaricomycotina</taxon>
        <taxon>Agaricomycetes</taxon>
        <taxon>Russulales</taxon>
        <taxon>Auriscalpiaceae</taxon>
        <taxon>Artomyces</taxon>
    </lineage>
</organism>
<protein>
    <submittedName>
        <fullName evidence="1">Uncharacterized protein</fullName>
    </submittedName>
</protein>
<name>A0ACB8SD57_9AGAM</name>
<dbReference type="Proteomes" id="UP000814140">
    <property type="component" value="Unassembled WGS sequence"/>
</dbReference>
<keyword evidence="2" id="KW-1185">Reference proteome</keyword>
<evidence type="ECO:0000313" key="2">
    <source>
        <dbReference type="Proteomes" id="UP000814140"/>
    </source>
</evidence>
<comment type="caution">
    <text evidence="1">The sequence shown here is derived from an EMBL/GenBank/DDBJ whole genome shotgun (WGS) entry which is preliminary data.</text>
</comment>
<sequence>MLARSKDFTISVGHQLATSYNRLRDISRIRDLKYIGFFFHPFLETIFEKEAASLESLTFAAHSHYNPPHRGDTNFFLSTTFPRLQKLKLVRCCAGWRSPLLFSPTLTELKIYCEHQPLRPSLCRIREVLSSLRGLITLVLVDVVRTHNTGSTEHLDAASAPTATVDIASKASLSELRSLRFSTDTPIDIRDFLAILCTPSDTVLHLRFKRLDGFRHVWNYWDHTRAPPEVTLHNIVHTIHYFFALSSRQTVEPEQGRENGYRSIGILSTELLSMDTRPKRPKDFCLVVGNHDRSTSVEAIPQIETPTLHRQTDRFHPLEHLPVWDTRFFFGLPFEALGHSRMVLPVTCRLLPLRGVDTVFVNSSAFSDPELWWLTFGWMEHVTTVVVSGDAVCGFAAALRGKGRPSNHHIYADTNVSGRDVLFEER</sequence>
<reference evidence="1" key="2">
    <citation type="journal article" date="2022" name="New Phytol.">
        <title>Evolutionary transition to the ectomycorrhizal habit in the genomes of a hyperdiverse lineage of mushroom-forming fungi.</title>
        <authorList>
            <person name="Looney B."/>
            <person name="Miyauchi S."/>
            <person name="Morin E."/>
            <person name="Drula E."/>
            <person name="Courty P.E."/>
            <person name="Kohler A."/>
            <person name="Kuo A."/>
            <person name="LaButti K."/>
            <person name="Pangilinan J."/>
            <person name="Lipzen A."/>
            <person name="Riley R."/>
            <person name="Andreopoulos W."/>
            <person name="He G."/>
            <person name="Johnson J."/>
            <person name="Nolan M."/>
            <person name="Tritt A."/>
            <person name="Barry K.W."/>
            <person name="Grigoriev I.V."/>
            <person name="Nagy L.G."/>
            <person name="Hibbett D."/>
            <person name="Henrissat B."/>
            <person name="Matheny P.B."/>
            <person name="Labbe J."/>
            <person name="Martin F.M."/>
        </authorList>
    </citation>
    <scope>NUCLEOTIDE SEQUENCE</scope>
    <source>
        <strain evidence="1">HHB10654</strain>
    </source>
</reference>
<evidence type="ECO:0000313" key="1">
    <source>
        <dbReference type="EMBL" id="KAI0054424.1"/>
    </source>
</evidence>
<gene>
    <name evidence="1" type="ORF">BV25DRAFT_1922693</name>
</gene>
<accession>A0ACB8SD57</accession>